<dbReference type="EMBL" id="LAZR01008520">
    <property type="protein sequence ID" value="KKM78255.1"/>
    <property type="molecule type" value="Genomic_DNA"/>
</dbReference>
<evidence type="ECO:0000313" key="1">
    <source>
        <dbReference type="EMBL" id="KKM78255.1"/>
    </source>
</evidence>
<name>A0A0F9MN99_9ZZZZ</name>
<gene>
    <name evidence="1" type="ORF">LCGC14_1361840</name>
</gene>
<sequence length="51" mass="6019">MEFVVDNFSVWIAPEQQISGLESLPHQDLDLNWVAPMQRRRLSQFMKMALD</sequence>
<proteinExistence type="predicted"/>
<comment type="caution">
    <text evidence="1">The sequence shown here is derived from an EMBL/GenBank/DDBJ whole genome shotgun (WGS) entry which is preliminary data.</text>
</comment>
<dbReference type="AlphaFoldDB" id="A0A0F9MN99"/>
<accession>A0A0F9MN99</accession>
<feature type="non-terminal residue" evidence="1">
    <location>
        <position position="51"/>
    </location>
</feature>
<protein>
    <submittedName>
        <fullName evidence="1">Uncharacterized protein</fullName>
    </submittedName>
</protein>
<organism evidence="1">
    <name type="scientific">marine sediment metagenome</name>
    <dbReference type="NCBI Taxonomy" id="412755"/>
    <lineage>
        <taxon>unclassified sequences</taxon>
        <taxon>metagenomes</taxon>
        <taxon>ecological metagenomes</taxon>
    </lineage>
</organism>
<reference evidence="1" key="1">
    <citation type="journal article" date="2015" name="Nature">
        <title>Complex archaea that bridge the gap between prokaryotes and eukaryotes.</title>
        <authorList>
            <person name="Spang A."/>
            <person name="Saw J.H."/>
            <person name="Jorgensen S.L."/>
            <person name="Zaremba-Niedzwiedzka K."/>
            <person name="Martijn J."/>
            <person name="Lind A.E."/>
            <person name="van Eijk R."/>
            <person name="Schleper C."/>
            <person name="Guy L."/>
            <person name="Ettema T.J."/>
        </authorList>
    </citation>
    <scope>NUCLEOTIDE SEQUENCE</scope>
</reference>